<keyword evidence="2" id="KW-1185">Reference proteome</keyword>
<dbReference type="AlphaFoldDB" id="A0A9P7DMA0"/>
<dbReference type="Proteomes" id="UP000719766">
    <property type="component" value="Unassembled WGS sequence"/>
</dbReference>
<name>A0A9P7DMA0_9AGAM</name>
<sequence>MLYRVVKPRRGPRELVKRNLTIYSKCGVATWEDPLDGFQLLFTGAAEMSCVIGDTNIGGTAWVGDEYKWTDHDACLAVVGVGEKILESASECDQLLFETQRRHLIEPSQDIEAYKSGSDATIPISGDGTAKENNINVSGRTLKSTTSIELELKQDANLQREVLKSEPRRAAVPTTRMTSNNDAAISINARHHGLPKAVIDMGVQRWESKVWKWEFRRQRGDLQESRIYIWLVISLFEGENLSR</sequence>
<dbReference type="GeneID" id="64593657"/>
<evidence type="ECO:0000313" key="2">
    <source>
        <dbReference type="Proteomes" id="UP000719766"/>
    </source>
</evidence>
<gene>
    <name evidence="1" type="ORF">HD556DRAFT_1306286</name>
</gene>
<comment type="caution">
    <text evidence="1">The sequence shown here is derived from an EMBL/GenBank/DDBJ whole genome shotgun (WGS) entry which is preliminary data.</text>
</comment>
<dbReference type="EMBL" id="JABBWE010000014">
    <property type="protein sequence ID" value="KAG1798260.1"/>
    <property type="molecule type" value="Genomic_DNA"/>
</dbReference>
<protein>
    <submittedName>
        <fullName evidence="1">Uncharacterized protein</fullName>
    </submittedName>
</protein>
<proteinExistence type="predicted"/>
<accession>A0A9P7DMA0</accession>
<reference evidence="1" key="1">
    <citation type="journal article" date="2020" name="New Phytol.">
        <title>Comparative genomics reveals dynamic genome evolution in host specialist ectomycorrhizal fungi.</title>
        <authorList>
            <person name="Lofgren L.A."/>
            <person name="Nguyen N.H."/>
            <person name="Vilgalys R."/>
            <person name="Ruytinx J."/>
            <person name="Liao H.L."/>
            <person name="Branco S."/>
            <person name="Kuo A."/>
            <person name="LaButti K."/>
            <person name="Lipzen A."/>
            <person name="Andreopoulos W."/>
            <person name="Pangilinan J."/>
            <person name="Riley R."/>
            <person name="Hundley H."/>
            <person name="Na H."/>
            <person name="Barry K."/>
            <person name="Grigoriev I.V."/>
            <person name="Stajich J.E."/>
            <person name="Kennedy P.G."/>
        </authorList>
    </citation>
    <scope>NUCLEOTIDE SEQUENCE</scope>
    <source>
        <strain evidence="1">S12</strain>
    </source>
</reference>
<evidence type="ECO:0000313" key="1">
    <source>
        <dbReference type="EMBL" id="KAG1798260.1"/>
    </source>
</evidence>
<dbReference type="RefSeq" id="XP_041163071.1">
    <property type="nucleotide sequence ID" value="XM_041299893.1"/>
</dbReference>
<organism evidence="1 2">
    <name type="scientific">Suillus plorans</name>
    <dbReference type="NCBI Taxonomy" id="116603"/>
    <lineage>
        <taxon>Eukaryota</taxon>
        <taxon>Fungi</taxon>
        <taxon>Dikarya</taxon>
        <taxon>Basidiomycota</taxon>
        <taxon>Agaricomycotina</taxon>
        <taxon>Agaricomycetes</taxon>
        <taxon>Agaricomycetidae</taxon>
        <taxon>Boletales</taxon>
        <taxon>Suillineae</taxon>
        <taxon>Suillaceae</taxon>
        <taxon>Suillus</taxon>
    </lineage>
</organism>